<protein>
    <submittedName>
        <fullName evidence="3">Glycosyltransferase family 4 protein</fullName>
    </submittedName>
</protein>
<dbReference type="SUPFAM" id="SSF53756">
    <property type="entry name" value="UDP-Glycosyltransferase/glycogen phosphorylase"/>
    <property type="match status" value="1"/>
</dbReference>
<dbReference type="PANTHER" id="PTHR12526:SF629">
    <property type="entry name" value="TEICHURONIC ACID BIOSYNTHESIS GLYCOSYLTRANSFERASE TUAH-RELATED"/>
    <property type="match status" value="1"/>
</dbReference>
<keyword evidence="4" id="KW-1185">Reference proteome</keyword>
<keyword evidence="2" id="KW-0808">Transferase</keyword>
<dbReference type="RefSeq" id="WP_187562189.1">
    <property type="nucleotide sequence ID" value="NZ_JACGWS010000005.1"/>
</dbReference>
<evidence type="ECO:0000256" key="1">
    <source>
        <dbReference type="ARBA" id="ARBA00022676"/>
    </source>
</evidence>
<dbReference type="Proteomes" id="UP000619238">
    <property type="component" value="Unassembled WGS sequence"/>
</dbReference>
<organism evidence="3 4">
    <name type="scientific">Kordia aestuariivivens</name>
    <dbReference type="NCBI Taxonomy" id="2759037"/>
    <lineage>
        <taxon>Bacteria</taxon>
        <taxon>Pseudomonadati</taxon>
        <taxon>Bacteroidota</taxon>
        <taxon>Flavobacteriia</taxon>
        <taxon>Flavobacteriales</taxon>
        <taxon>Flavobacteriaceae</taxon>
        <taxon>Kordia</taxon>
    </lineage>
</organism>
<dbReference type="Pfam" id="PF13692">
    <property type="entry name" value="Glyco_trans_1_4"/>
    <property type="match status" value="1"/>
</dbReference>
<proteinExistence type="predicted"/>
<dbReference type="EMBL" id="JACGWS010000005">
    <property type="protein sequence ID" value="MBC8755144.1"/>
    <property type="molecule type" value="Genomic_DNA"/>
</dbReference>
<accession>A0ABR7Q9A4</accession>
<evidence type="ECO:0000256" key="2">
    <source>
        <dbReference type="ARBA" id="ARBA00022679"/>
    </source>
</evidence>
<sequence>MNIIFLVNNTKISPNANGGASVYFSHLELLAKLGYKVHVLLVDFSDKPNGEISSKVNSEYIQEIKGFYSEINHFQVAQIHPKGIVNRIKTAISAPEKFEYFFVNSQNENLLKEYISKHKINLVWAEWRWTAILAQYSNLTVPIVYAHHDWEFKLRKLKSSLSLLEKFHLKQKKRVELDLVKNVAACISASFTETEEIKAYGNPKALYIPLTYQEVTITPNDSETPSIVHLGGMGTTANRIGLERFLEVCWDDLKQKIPTIELKVIGNLKYASDSLKKRLKDPQINCVGFVEDLQPELKAYDIHIIPWEYNTGTRTRIPLVFNYAQVLVCTKAAASCYPEVIHDENSILSDDLNQMKTQLLDLYKNQEKLIFIGDNARKTFQNHFTVDQQVEKLKEFVESVVGYEL</sequence>
<evidence type="ECO:0000313" key="3">
    <source>
        <dbReference type="EMBL" id="MBC8755144.1"/>
    </source>
</evidence>
<comment type="caution">
    <text evidence="3">The sequence shown here is derived from an EMBL/GenBank/DDBJ whole genome shotgun (WGS) entry which is preliminary data.</text>
</comment>
<evidence type="ECO:0000313" key="4">
    <source>
        <dbReference type="Proteomes" id="UP000619238"/>
    </source>
</evidence>
<name>A0ABR7Q9A4_9FLAO</name>
<reference evidence="3 4" key="1">
    <citation type="submission" date="2020-07" db="EMBL/GenBank/DDBJ databases">
        <title>Description of Kordia aestuariivivens sp. nov., isolated from a tidal flat.</title>
        <authorList>
            <person name="Park S."/>
            <person name="Yoon J.-H."/>
        </authorList>
    </citation>
    <scope>NUCLEOTIDE SEQUENCE [LARGE SCALE GENOMIC DNA]</scope>
    <source>
        <strain evidence="3 4">YSTF-M3</strain>
    </source>
</reference>
<gene>
    <name evidence="3" type="ORF">H2O64_10705</name>
</gene>
<dbReference type="Gene3D" id="3.40.50.2000">
    <property type="entry name" value="Glycogen Phosphorylase B"/>
    <property type="match status" value="2"/>
</dbReference>
<dbReference type="PANTHER" id="PTHR12526">
    <property type="entry name" value="GLYCOSYLTRANSFERASE"/>
    <property type="match status" value="1"/>
</dbReference>
<keyword evidence="1" id="KW-0328">Glycosyltransferase</keyword>